<evidence type="ECO:0000313" key="10">
    <source>
        <dbReference type="Proteomes" id="UP000051845"/>
    </source>
</evidence>
<feature type="transmembrane region" description="Helical" evidence="7">
    <location>
        <begin position="141"/>
        <end position="158"/>
    </location>
</feature>
<accession>A0A0R2BRI4</accession>
<feature type="domain" description="Threonine/serine exporter-like N-terminal" evidence="8">
    <location>
        <begin position="12"/>
        <end position="248"/>
    </location>
</feature>
<evidence type="ECO:0000259" key="8">
    <source>
        <dbReference type="Pfam" id="PF06738"/>
    </source>
</evidence>
<comment type="subcellular location">
    <subcellularLocation>
        <location evidence="1">Cell membrane</location>
        <topology evidence="1">Multi-pass membrane protein</topology>
    </subcellularLocation>
</comment>
<dbReference type="STRING" id="33960.TY91_11995"/>
<dbReference type="Proteomes" id="UP000051845">
    <property type="component" value="Unassembled WGS sequence"/>
</dbReference>
<keyword evidence="2" id="KW-1003">Cell membrane</keyword>
<dbReference type="GO" id="GO:0015744">
    <property type="term" value="P:succinate transport"/>
    <property type="evidence" value="ECO:0007669"/>
    <property type="project" value="TreeGrafter"/>
</dbReference>
<dbReference type="EMBL" id="AYYR01000001">
    <property type="protein sequence ID" value="KRM78051.1"/>
    <property type="molecule type" value="Genomic_DNA"/>
</dbReference>
<dbReference type="PANTHER" id="PTHR34390">
    <property type="entry name" value="UPF0442 PROTEIN YJJB-RELATED"/>
    <property type="match status" value="1"/>
</dbReference>
<evidence type="ECO:0000256" key="5">
    <source>
        <dbReference type="ARBA" id="ARBA00023136"/>
    </source>
</evidence>
<feature type="transmembrane region" description="Helical" evidence="7">
    <location>
        <begin position="225"/>
        <end position="246"/>
    </location>
</feature>
<dbReference type="GO" id="GO:0005886">
    <property type="term" value="C:plasma membrane"/>
    <property type="evidence" value="ECO:0007669"/>
    <property type="project" value="UniProtKB-SubCell"/>
</dbReference>
<dbReference type="GO" id="GO:0022857">
    <property type="term" value="F:transmembrane transporter activity"/>
    <property type="evidence" value="ECO:0007669"/>
    <property type="project" value="InterPro"/>
</dbReference>
<evidence type="ECO:0000256" key="2">
    <source>
        <dbReference type="ARBA" id="ARBA00022475"/>
    </source>
</evidence>
<gene>
    <name evidence="9" type="ORF">FC82_GL000077</name>
</gene>
<dbReference type="PANTHER" id="PTHR34390:SF2">
    <property type="entry name" value="SUCCINATE TRANSPORTER SUBUNIT YJJP-RELATED"/>
    <property type="match status" value="1"/>
</dbReference>
<reference evidence="9 10" key="1">
    <citation type="journal article" date="2015" name="Genome Announc.">
        <title>Expanding the biotechnology potential of lactobacilli through comparative genomics of 213 strains and associated genera.</title>
        <authorList>
            <person name="Sun Z."/>
            <person name="Harris H.M."/>
            <person name="McCann A."/>
            <person name="Guo C."/>
            <person name="Argimon S."/>
            <person name="Zhang W."/>
            <person name="Yang X."/>
            <person name="Jeffery I.B."/>
            <person name="Cooney J.C."/>
            <person name="Kagawa T.F."/>
            <person name="Liu W."/>
            <person name="Song Y."/>
            <person name="Salvetti E."/>
            <person name="Wrobel A."/>
            <person name="Rasinkangas P."/>
            <person name="Parkhill J."/>
            <person name="Rea M.C."/>
            <person name="O'Sullivan O."/>
            <person name="Ritari J."/>
            <person name="Douillard F.P."/>
            <person name="Paul Ross R."/>
            <person name="Yang R."/>
            <person name="Briner A.E."/>
            <person name="Felis G.E."/>
            <person name="de Vos W.M."/>
            <person name="Barrangou R."/>
            <person name="Klaenhammer T.R."/>
            <person name="Caufield P.W."/>
            <person name="Cui Y."/>
            <person name="Zhang H."/>
            <person name="O'Toole P.W."/>
        </authorList>
    </citation>
    <scope>NUCLEOTIDE SEQUENCE [LARGE SCALE GENOMIC DNA]</scope>
    <source>
        <strain evidence="9 10">DSM 20515</strain>
    </source>
</reference>
<evidence type="ECO:0000256" key="1">
    <source>
        <dbReference type="ARBA" id="ARBA00004651"/>
    </source>
</evidence>
<dbReference type="Pfam" id="PF06738">
    <property type="entry name" value="ThrE"/>
    <property type="match status" value="1"/>
</dbReference>
<keyword evidence="3 7" id="KW-0812">Transmembrane</keyword>
<sequence length="249" mass="26784">MASDRGQLVLKTALQAGRIMIQNGSEVARVDDTLTRIAQNAGYPDSKVYVTITGIMMALSSEGNAQVEPIKNRTIDLEMVTRVNDLSRKFAAQDITLTEFNDDLDDLEAHPNAFPVWLQLVAAGFVSATLEIVFRGNYHDALVTFLIGMLGYAVFFGVNRLARVRFLSEFLAAIVIGVLAIETVKWGWGNSTDDIIVGSVMPLVPGVPLTNAVRDILSGDLVSGIARGMEAVMSAVAIGSGIAVILQLM</sequence>
<evidence type="ECO:0000256" key="3">
    <source>
        <dbReference type="ARBA" id="ARBA00022692"/>
    </source>
</evidence>
<name>A0A0R2BRI4_SECCO</name>
<evidence type="ECO:0000256" key="4">
    <source>
        <dbReference type="ARBA" id="ARBA00022989"/>
    </source>
</evidence>
<feature type="transmembrane region" description="Helical" evidence="7">
    <location>
        <begin position="170"/>
        <end position="188"/>
    </location>
</feature>
<comment type="similarity">
    <text evidence="6">Belongs to the ThrE exporter (TC 2.A.79) family.</text>
</comment>
<comment type="caution">
    <text evidence="9">The sequence shown here is derived from an EMBL/GenBank/DDBJ whole genome shotgun (WGS) entry which is preliminary data.</text>
</comment>
<evidence type="ECO:0000256" key="6">
    <source>
        <dbReference type="ARBA" id="ARBA00034125"/>
    </source>
</evidence>
<evidence type="ECO:0000313" key="9">
    <source>
        <dbReference type="EMBL" id="KRM78051.1"/>
    </source>
</evidence>
<protein>
    <recommendedName>
        <fullName evidence="8">Threonine/serine exporter-like N-terminal domain-containing protein</fullName>
    </recommendedName>
</protein>
<keyword evidence="5 7" id="KW-0472">Membrane</keyword>
<evidence type="ECO:0000256" key="7">
    <source>
        <dbReference type="SAM" id="Phobius"/>
    </source>
</evidence>
<dbReference type="PATRIC" id="fig|1423733.4.peg.78"/>
<dbReference type="InterPro" id="IPR050539">
    <property type="entry name" value="ThrE_Dicarb/AminoAcid_Exp"/>
</dbReference>
<organism evidence="9 10">
    <name type="scientific">Secundilactobacillus collinoides DSM 20515 = JCM 1123</name>
    <dbReference type="NCBI Taxonomy" id="1423733"/>
    <lineage>
        <taxon>Bacteria</taxon>
        <taxon>Bacillati</taxon>
        <taxon>Bacillota</taxon>
        <taxon>Bacilli</taxon>
        <taxon>Lactobacillales</taxon>
        <taxon>Lactobacillaceae</taxon>
        <taxon>Secundilactobacillus</taxon>
    </lineage>
</organism>
<dbReference type="AlphaFoldDB" id="A0A0R2BRI4"/>
<keyword evidence="4 7" id="KW-1133">Transmembrane helix</keyword>
<dbReference type="InterPro" id="IPR010619">
    <property type="entry name" value="ThrE-like_N"/>
</dbReference>
<dbReference type="RefSeq" id="WP_054760351.1">
    <property type="nucleotide sequence ID" value="NZ_AYYR01000001.1"/>
</dbReference>
<proteinExistence type="inferred from homology"/>